<dbReference type="EMBL" id="JBHRXZ010000017">
    <property type="protein sequence ID" value="MFC3607787.1"/>
    <property type="molecule type" value="Genomic_DNA"/>
</dbReference>
<reference evidence="7" key="1">
    <citation type="journal article" date="2019" name="Int. J. Syst. Evol. Microbiol.">
        <title>The Global Catalogue of Microorganisms (GCM) 10K type strain sequencing project: providing services to taxonomists for standard genome sequencing and annotation.</title>
        <authorList>
            <consortium name="The Broad Institute Genomics Platform"/>
            <consortium name="The Broad Institute Genome Sequencing Center for Infectious Disease"/>
            <person name="Wu L."/>
            <person name="Ma J."/>
        </authorList>
    </citation>
    <scope>NUCLEOTIDE SEQUENCE [LARGE SCALE GENOMIC DNA]</scope>
    <source>
        <strain evidence="7">KCTC 42447</strain>
    </source>
</reference>
<name>A0ABV7T5D3_9GAMM</name>
<dbReference type="Pfam" id="PF01339">
    <property type="entry name" value="CheB_methylest"/>
    <property type="match status" value="1"/>
</dbReference>
<dbReference type="CDD" id="cd16433">
    <property type="entry name" value="CheB"/>
    <property type="match status" value="1"/>
</dbReference>
<proteinExistence type="predicted"/>
<dbReference type="RefSeq" id="WP_386363560.1">
    <property type="nucleotide sequence ID" value="NZ_JBHRXZ010000017.1"/>
</dbReference>
<dbReference type="SUPFAM" id="SSF52738">
    <property type="entry name" value="Methylesterase CheB, C-terminal domain"/>
    <property type="match status" value="1"/>
</dbReference>
<dbReference type="Proteomes" id="UP001595630">
    <property type="component" value="Unassembled WGS sequence"/>
</dbReference>
<keyword evidence="7" id="KW-1185">Reference proteome</keyword>
<feature type="domain" description="CheB-type methylesterase" evidence="5">
    <location>
        <begin position="21"/>
        <end position="193"/>
    </location>
</feature>
<dbReference type="InterPro" id="IPR035909">
    <property type="entry name" value="CheB_C"/>
</dbReference>
<sequence>MSDSSFIDSKVRTGQRRIEALVLGASAGGLQALAEILEGLPADFRLPLLVVQHIPADAPSRLAEVFALKTALRVKEVDDKDALSPGTLYFAAPDYHLLVEADFSLSLSQDEPVRFSRPSIDVLFESAAQVWGPHVAGVLLSGASDDGATGLHAIHLAGGLSIVQDPLEALVDTMPRAALARFTPDYVLPVKEIHRLLCKLETSHV</sequence>
<evidence type="ECO:0000259" key="5">
    <source>
        <dbReference type="PROSITE" id="PS50122"/>
    </source>
</evidence>
<evidence type="ECO:0000256" key="3">
    <source>
        <dbReference type="ARBA" id="ARBA00048267"/>
    </source>
</evidence>
<dbReference type="EC" id="3.1.1.61" evidence="2"/>
<evidence type="ECO:0000313" key="7">
    <source>
        <dbReference type="Proteomes" id="UP001595630"/>
    </source>
</evidence>
<dbReference type="PANTHER" id="PTHR42872">
    <property type="entry name" value="PROTEIN-GLUTAMATE METHYLESTERASE/PROTEIN-GLUTAMINE GLUTAMINASE"/>
    <property type="match status" value="1"/>
</dbReference>
<evidence type="ECO:0000256" key="2">
    <source>
        <dbReference type="ARBA" id="ARBA00039140"/>
    </source>
</evidence>
<evidence type="ECO:0000256" key="1">
    <source>
        <dbReference type="ARBA" id="ARBA00022801"/>
    </source>
</evidence>
<protein>
    <recommendedName>
        <fullName evidence="2">protein-glutamate methylesterase</fullName>
        <ecNumber evidence="2">3.1.1.61</ecNumber>
    </recommendedName>
</protein>
<dbReference type="InterPro" id="IPR000673">
    <property type="entry name" value="Sig_transdc_resp-reg_Me-estase"/>
</dbReference>
<keyword evidence="4" id="KW-0145">Chemotaxis</keyword>
<keyword evidence="1 4" id="KW-0378">Hydrolase</keyword>
<comment type="caution">
    <text evidence="6">The sequence shown here is derived from an EMBL/GenBank/DDBJ whole genome shotgun (WGS) entry which is preliminary data.</text>
</comment>
<feature type="active site" evidence="4">
    <location>
        <position position="146"/>
    </location>
</feature>
<dbReference type="Gene3D" id="3.40.50.180">
    <property type="entry name" value="Methylesterase CheB, C-terminal domain"/>
    <property type="match status" value="1"/>
</dbReference>
<dbReference type="PROSITE" id="PS50122">
    <property type="entry name" value="CHEB"/>
    <property type="match status" value="1"/>
</dbReference>
<organism evidence="6 7">
    <name type="scientific">Stutzerimonas tarimensis</name>
    <dbReference type="NCBI Taxonomy" id="1507735"/>
    <lineage>
        <taxon>Bacteria</taxon>
        <taxon>Pseudomonadati</taxon>
        <taxon>Pseudomonadota</taxon>
        <taxon>Gammaproteobacteria</taxon>
        <taxon>Pseudomonadales</taxon>
        <taxon>Pseudomonadaceae</taxon>
        <taxon>Stutzerimonas</taxon>
    </lineage>
</organism>
<feature type="active site" evidence="4">
    <location>
        <position position="53"/>
    </location>
</feature>
<gene>
    <name evidence="6" type="ORF">ACFOMF_08370</name>
</gene>
<dbReference type="PANTHER" id="PTHR42872:SF6">
    <property type="entry name" value="PROTEIN-GLUTAMATE METHYLESTERASE_PROTEIN-GLUTAMINE GLUTAMINASE"/>
    <property type="match status" value="1"/>
</dbReference>
<evidence type="ECO:0000313" key="6">
    <source>
        <dbReference type="EMBL" id="MFC3607787.1"/>
    </source>
</evidence>
<accession>A0ABV7T5D3</accession>
<feature type="active site" evidence="4">
    <location>
        <position position="26"/>
    </location>
</feature>
<comment type="catalytic activity">
    <reaction evidence="3">
        <text>[protein]-L-glutamate 5-O-methyl ester + H2O = L-glutamyl-[protein] + methanol + H(+)</text>
        <dbReference type="Rhea" id="RHEA:23236"/>
        <dbReference type="Rhea" id="RHEA-COMP:10208"/>
        <dbReference type="Rhea" id="RHEA-COMP:10311"/>
        <dbReference type="ChEBI" id="CHEBI:15377"/>
        <dbReference type="ChEBI" id="CHEBI:15378"/>
        <dbReference type="ChEBI" id="CHEBI:17790"/>
        <dbReference type="ChEBI" id="CHEBI:29973"/>
        <dbReference type="ChEBI" id="CHEBI:82795"/>
        <dbReference type="EC" id="3.1.1.61"/>
    </reaction>
</comment>
<evidence type="ECO:0000256" key="4">
    <source>
        <dbReference type="PROSITE-ProRule" id="PRU00050"/>
    </source>
</evidence>